<organism evidence="1 2">
    <name type="scientific">Myxococcus phage Mx8</name>
    <dbReference type="NCBI Taxonomy" id="49964"/>
    <lineage>
        <taxon>Viruses</taxon>
        <taxon>Duplodnaviria</taxon>
        <taxon>Heunggongvirae</taxon>
        <taxon>Uroviricota</taxon>
        <taxon>Caudoviricetes</taxon>
        <taxon>Myxoctovirus</taxon>
        <taxon>Myxoctovirus Mx8</taxon>
    </lineage>
</organism>
<protein>
    <submittedName>
        <fullName evidence="1">p53</fullName>
    </submittedName>
</protein>
<proteinExistence type="predicted"/>
<dbReference type="SUPFAM" id="SSF55729">
    <property type="entry name" value="Acyl-CoA N-acyltransferases (Nat)"/>
    <property type="match status" value="1"/>
</dbReference>
<dbReference type="EMBL" id="AF396866">
    <property type="protein sequence ID" value="AAK94388.1"/>
    <property type="molecule type" value="Genomic_DNA"/>
</dbReference>
<keyword evidence="2" id="KW-1185">Reference proteome</keyword>
<reference evidence="1 2" key="1">
    <citation type="submission" date="2001-06" db="EMBL/GenBank/DDBJ databases">
        <title>Genome organization of temperate Myxococcus phage Mx8.</title>
        <authorList>
            <person name="Youderian P."/>
            <person name="Walthers D."/>
            <person name="Salmi D."/>
            <person name="Magrini V."/>
            <person name="Hartzell P.L."/>
        </authorList>
    </citation>
    <scope>NUCLEOTIDE SEQUENCE [LARGE SCALE GENOMIC DNA]</scope>
</reference>
<name>Q94MR6_9CAUD</name>
<dbReference type="GeneID" id="921740"/>
<evidence type="ECO:0000313" key="2">
    <source>
        <dbReference type="Proteomes" id="UP000002093"/>
    </source>
</evidence>
<evidence type="ECO:0000313" key="1">
    <source>
        <dbReference type="EMBL" id="AAK94388.1"/>
    </source>
</evidence>
<dbReference type="InterPro" id="IPR016181">
    <property type="entry name" value="Acyl_CoA_acyltransferase"/>
</dbReference>
<sequence>MRVEAGHTAARAWIEALTGCVLTRNARAIQAVDASGRIRGVVAYDCWTENAVQAHMAVDTPVVWRSLLRPAFRYPFLEAGKGVLLGIIPADNARSCALALRFGFRETHRVRDGWTAGIDLVVHELRREECRWLKE</sequence>
<dbReference type="RefSeq" id="NP_203467.1">
    <property type="nucleotide sequence ID" value="NC_003085.1"/>
</dbReference>
<accession>Q94MR6</accession>
<dbReference type="KEGG" id="vg:921740"/>
<dbReference type="Proteomes" id="UP000002093">
    <property type="component" value="Segment"/>
</dbReference>